<evidence type="ECO:0000313" key="3">
    <source>
        <dbReference type="Proteomes" id="UP001500889"/>
    </source>
</evidence>
<organism evidence="2 3">
    <name type="scientific">Drosophila madeirensis</name>
    <name type="common">Fruit fly</name>
    <dbReference type="NCBI Taxonomy" id="30013"/>
    <lineage>
        <taxon>Eukaryota</taxon>
        <taxon>Metazoa</taxon>
        <taxon>Ecdysozoa</taxon>
        <taxon>Arthropoda</taxon>
        <taxon>Hexapoda</taxon>
        <taxon>Insecta</taxon>
        <taxon>Pterygota</taxon>
        <taxon>Neoptera</taxon>
        <taxon>Endopterygota</taxon>
        <taxon>Diptera</taxon>
        <taxon>Brachycera</taxon>
        <taxon>Muscomorpha</taxon>
        <taxon>Ephydroidea</taxon>
        <taxon>Drosophilidae</taxon>
        <taxon>Drosophila</taxon>
        <taxon>Sophophora</taxon>
    </lineage>
</organism>
<dbReference type="SMART" id="SM00714">
    <property type="entry name" value="LITAF"/>
    <property type="match status" value="1"/>
</dbReference>
<dbReference type="InterPro" id="IPR006629">
    <property type="entry name" value="LITAF"/>
</dbReference>
<gene>
    <name evidence="2" type="ORF">DMAD_04891</name>
</gene>
<reference evidence="2 3" key="1">
    <citation type="submission" date="2024-02" db="EMBL/GenBank/DDBJ databases">
        <title>A chromosome-level genome assembly of Drosophila madeirensis, a fruit fly species endemic to Madeira island.</title>
        <authorList>
            <person name="Tomihara K."/>
            <person name="Llopart A."/>
            <person name="Yamamoto D."/>
        </authorList>
    </citation>
    <scope>NUCLEOTIDE SEQUENCE [LARGE SCALE GENOMIC DNA]</scope>
    <source>
        <strain evidence="2 3">RF1</strain>
    </source>
</reference>
<name>A0AAU9GF65_DROMD</name>
<keyword evidence="3" id="KW-1185">Reference proteome</keyword>
<proteinExistence type="predicted"/>
<feature type="domain" description="LITAF" evidence="1">
    <location>
        <begin position="140"/>
        <end position="223"/>
    </location>
</feature>
<dbReference type="PROSITE" id="PS51837">
    <property type="entry name" value="LITAF"/>
    <property type="match status" value="1"/>
</dbReference>
<dbReference type="Proteomes" id="UP001500889">
    <property type="component" value="Chromosome E"/>
</dbReference>
<evidence type="ECO:0000259" key="1">
    <source>
        <dbReference type="PROSITE" id="PS51837"/>
    </source>
</evidence>
<sequence length="245" mass="27227">MAAKQEQQTGMRTMRCLRCLQVVECSRYDTDALLTHIKDNHPEIFEQDNDKIKNLYKLAAEHGVSEERVSQIGKMTGMTEAQMADEAERYIAKHPSSGGSKAEVSAEQQSVGSSKQREFAAAKAKAKANAKATDKTPNGRRQCYRASIERWIPVDGCLYCPSCGTTRRPVVKSRTEVITSTGCAASCVISCWPLCFLPCLVPPENREYLYCSNCKTFLGIYDREKNCVKPSKEFVPSSCVCPKTS</sequence>
<dbReference type="EMBL" id="AP029267">
    <property type="protein sequence ID" value="BFG06367.1"/>
    <property type="molecule type" value="Genomic_DNA"/>
</dbReference>
<accession>A0AAU9GF65</accession>
<evidence type="ECO:0000313" key="2">
    <source>
        <dbReference type="EMBL" id="BFG06367.1"/>
    </source>
</evidence>
<dbReference type="AlphaFoldDB" id="A0AAU9GF65"/>
<dbReference type="Pfam" id="PF10601">
    <property type="entry name" value="zf-LITAF-like"/>
    <property type="match status" value="1"/>
</dbReference>
<protein>
    <recommendedName>
        <fullName evidence="1">LITAF domain-containing protein</fullName>
    </recommendedName>
</protein>